<dbReference type="InterPro" id="IPR041215">
    <property type="entry name" value="FlgO_dom"/>
</dbReference>
<evidence type="ECO:0000259" key="1">
    <source>
        <dbReference type="Pfam" id="PF17680"/>
    </source>
</evidence>
<gene>
    <name evidence="2" type="ORF">BTO11_08430</name>
</gene>
<comment type="caution">
    <text evidence="2">The sequence shown here is derived from an EMBL/GenBank/DDBJ whole genome shotgun (WGS) entry which is preliminary data.</text>
</comment>
<evidence type="ECO:0000313" key="3">
    <source>
        <dbReference type="Proteomes" id="UP000239007"/>
    </source>
</evidence>
<sequence length="163" mass="18521">MPEGNLHYYVEKLARQLFDTTNMFDTSRPIIVGTFLPAETLVVNDSDKLTSYGIQIQESLSTLLTQAGLYVVEYKALSKIKIRPNSDVMLSRDADELDSLVNADFMLTGTYIQRESSLIVNVRLINISNKKVVAAATDYIPINSMWNHSKISMRNQQLHRSEY</sequence>
<evidence type="ECO:0000313" key="2">
    <source>
        <dbReference type="EMBL" id="PQJ55217.1"/>
    </source>
</evidence>
<dbReference type="EMBL" id="MSCH01000003">
    <property type="protein sequence ID" value="PQJ55217.1"/>
    <property type="molecule type" value="Genomic_DNA"/>
</dbReference>
<dbReference type="OrthoDB" id="6385614at2"/>
<accession>A0A2S7UZ64</accession>
<feature type="domain" description="FlgO" evidence="1">
    <location>
        <begin position="11"/>
        <end position="144"/>
    </location>
</feature>
<dbReference type="AlphaFoldDB" id="A0A2S7UZ64"/>
<dbReference type="Pfam" id="PF17680">
    <property type="entry name" value="FlgO"/>
    <property type="match status" value="1"/>
</dbReference>
<organism evidence="2 3">
    <name type="scientific">Psychrosphaera saromensis</name>
    <dbReference type="NCBI Taxonomy" id="716813"/>
    <lineage>
        <taxon>Bacteria</taxon>
        <taxon>Pseudomonadati</taxon>
        <taxon>Pseudomonadota</taxon>
        <taxon>Gammaproteobacteria</taxon>
        <taxon>Alteromonadales</taxon>
        <taxon>Pseudoalteromonadaceae</taxon>
        <taxon>Psychrosphaera</taxon>
    </lineage>
</organism>
<proteinExistence type="predicted"/>
<keyword evidence="3" id="KW-1185">Reference proteome</keyword>
<protein>
    <recommendedName>
        <fullName evidence="1">FlgO domain-containing protein</fullName>
    </recommendedName>
</protein>
<reference evidence="2 3" key="1">
    <citation type="submission" date="2016-12" db="EMBL/GenBank/DDBJ databases">
        <title>Diversity of luminous bacteria.</title>
        <authorList>
            <person name="Yoshizawa S."/>
            <person name="Kogure K."/>
        </authorList>
    </citation>
    <scope>NUCLEOTIDE SEQUENCE [LARGE SCALE GENOMIC DNA]</scope>
    <source>
        <strain evidence="2 3">SA4-48</strain>
    </source>
</reference>
<dbReference type="Gene3D" id="3.40.50.10610">
    <property type="entry name" value="ABC-type transport auxiliary lipoprotein component"/>
    <property type="match status" value="1"/>
</dbReference>
<name>A0A2S7UZ64_9GAMM</name>
<dbReference type="Proteomes" id="UP000239007">
    <property type="component" value="Unassembled WGS sequence"/>
</dbReference>